<accession>A0ACC1KL56</accession>
<name>A0ACC1KL56_9FUNG</name>
<reference evidence="1" key="1">
    <citation type="submission" date="2022-07" db="EMBL/GenBank/DDBJ databases">
        <title>Phylogenomic reconstructions and comparative analyses of Kickxellomycotina fungi.</title>
        <authorList>
            <person name="Reynolds N.K."/>
            <person name="Stajich J.E."/>
            <person name="Barry K."/>
            <person name="Grigoriev I.V."/>
            <person name="Crous P."/>
            <person name="Smith M.E."/>
        </authorList>
    </citation>
    <scope>NUCLEOTIDE SEQUENCE</scope>
    <source>
        <strain evidence="1">BCRC 34780</strain>
    </source>
</reference>
<keyword evidence="2" id="KW-1185">Reference proteome</keyword>
<evidence type="ECO:0000313" key="1">
    <source>
        <dbReference type="EMBL" id="KAJ2791576.1"/>
    </source>
</evidence>
<dbReference type="EMBL" id="JANBUN010003279">
    <property type="protein sequence ID" value="KAJ2791576.1"/>
    <property type="molecule type" value="Genomic_DNA"/>
</dbReference>
<dbReference type="EC" id="1.6.5.9" evidence="1"/>
<evidence type="ECO:0000313" key="2">
    <source>
        <dbReference type="Proteomes" id="UP001140087"/>
    </source>
</evidence>
<keyword evidence="1" id="KW-0560">Oxidoreductase</keyword>
<feature type="non-terminal residue" evidence="1">
    <location>
        <position position="1"/>
    </location>
</feature>
<gene>
    <name evidence="1" type="primary">NDE1_3</name>
    <name evidence="1" type="ORF">H4R21_006298</name>
</gene>
<protein>
    <submittedName>
        <fullName evidence="1">NADH:ubiquinone oxidoreductase</fullName>
        <ecNumber evidence="1">1.6.5.9</ecNumber>
    </submittedName>
</protein>
<dbReference type="Proteomes" id="UP001140087">
    <property type="component" value="Unassembled WGS sequence"/>
</dbReference>
<comment type="caution">
    <text evidence="1">The sequence shown here is derived from an EMBL/GenBank/DDBJ whole genome shotgun (WGS) entry which is preliminary data.</text>
</comment>
<organism evidence="1 2">
    <name type="scientific">Coemansia helicoidea</name>
    <dbReference type="NCBI Taxonomy" id="1286919"/>
    <lineage>
        <taxon>Eukaryota</taxon>
        <taxon>Fungi</taxon>
        <taxon>Fungi incertae sedis</taxon>
        <taxon>Zoopagomycota</taxon>
        <taxon>Kickxellomycotina</taxon>
        <taxon>Kickxellomycetes</taxon>
        <taxon>Kickxellales</taxon>
        <taxon>Kickxellaceae</taxon>
        <taxon>Coemansia</taxon>
    </lineage>
</organism>
<proteinExistence type="predicted"/>
<sequence length="212" mass="23401">STFSENKISILTRTMVKEVKEKNIVVQNGDGSRSEVPYGVLVWATGIKTQPLVDRIRERFPLEQTSPRGLLVDEYLRVKGAQDVWALGDCAVSGYAPLAQVASQQGKWLARTLNATVASEAGGAPDGDLFALIEKSARPFKYSSQGSLAYIGSDKAIADLRLFNSNITAGGIATFWFWKSVYLNELFSLRNSTLVVSDWAKRFLFGRDISRE</sequence>